<reference evidence="2" key="1">
    <citation type="submission" date="2020-08" db="EMBL/GenBank/DDBJ databases">
        <title>Multicomponent nature underlies the extraordinary mechanical properties of spider dragline silk.</title>
        <authorList>
            <person name="Kono N."/>
            <person name="Nakamura H."/>
            <person name="Mori M."/>
            <person name="Yoshida Y."/>
            <person name="Ohtoshi R."/>
            <person name="Malay A.D."/>
            <person name="Moran D.A.P."/>
            <person name="Tomita M."/>
            <person name="Numata K."/>
            <person name="Arakawa K."/>
        </authorList>
    </citation>
    <scope>NUCLEOTIDE SEQUENCE</scope>
</reference>
<feature type="region of interest" description="Disordered" evidence="1">
    <location>
        <begin position="121"/>
        <end position="184"/>
    </location>
</feature>
<keyword evidence="3" id="KW-1185">Reference proteome</keyword>
<evidence type="ECO:0000313" key="2">
    <source>
        <dbReference type="EMBL" id="GFX92671.1"/>
    </source>
</evidence>
<feature type="compositionally biased region" description="Low complexity" evidence="1">
    <location>
        <begin position="164"/>
        <end position="173"/>
    </location>
</feature>
<protein>
    <submittedName>
        <fullName evidence="2">Uncharacterized protein</fullName>
    </submittedName>
</protein>
<organism evidence="2 3">
    <name type="scientific">Trichonephila clavipes</name>
    <name type="common">Golden silk orbweaver</name>
    <name type="synonym">Nephila clavipes</name>
    <dbReference type="NCBI Taxonomy" id="2585209"/>
    <lineage>
        <taxon>Eukaryota</taxon>
        <taxon>Metazoa</taxon>
        <taxon>Ecdysozoa</taxon>
        <taxon>Arthropoda</taxon>
        <taxon>Chelicerata</taxon>
        <taxon>Arachnida</taxon>
        <taxon>Araneae</taxon>
        <taxon>Araneomorphae</taxon>
        <taxon>Entelegynae</taxon>
        <taxon>Araneoidea</taxon>
        <taxon>Nephilidae</taxon>
        <taxon>Trichonephila</taxon>
    </lineage>
</organism>
<name>A0A8X6UU39_TRICX</name>
<comment type="caution">
    <text evidence="2">The sequence shown here is derived from an EMBL/GenBank/DDBJ whole genome shotgun (WGS) entry which is preliminary data.</text>
</comment>
<dbReference type="Proteomes" id="UP000887159">
    <property type="component" value="Unassembled WGS sequence"/>
</dbReference>
<evidence type="ECO:0000256" key="1">
    <source>
        <dbReference type="SAM" id="MobiDB-lite"/>
    </source>
</evidence>
<feature type="compositionally biased region" description="Polar residues" evidence="1">
    <location>
        <begin position="121"/>
        <end position="151"/>
    </location>
</feature>
<gene>
    <name evidence="2" type="primary">NCL1_11270</name>
    <name evidence="2" type="ORF">TNCV_4087761</name>
</gene>
<sequence length="300" mass="34054">MARTKQTAVPNQPKALPEALEFATRTPNLIKEKILKMDFVQSDAQMCDYLTMKWQLARALQNSIGYLEAMLDINRTTPEFMSQEETQATTTRLETMRKELFTVLGEIALIFCPVKDCPTHTNSTQNNSVVAKSNGKSNDNNSTKQNSNDTNIAKEKAPLKRPSNNTKNNTDNLKNNKRTGQEDFTTPKKFARKIIEIPIEKVVCTSKNKFAVLENEEGMEVSPSAPTPKIKPIMMKINKNYNLILQEIYRSYPNTVNKNTGNYIKIQPATAEDQDKIKNLLIVKKAETTIQLNTLQRPKR</sequence>
<dbReference type="EMBL" id="BMAU01021157">
    <property type="protein sequence ID" value="GFX92671.1"/>
    <property type="molecule type" value="Genomic_DNA"/>
</dbReference>
<evidence type="ECO:0000313" key="3">
    <source>
        <dbReference type="Proteomes" id="UP000887159"/>
    </source>
</evidence>
<dbReference type="AlphaFoldDB" id="A0A8X6UU39"/>
<proteinExistence type="predicted"/>
<accession>A0A8X6UU39</accession>